<dbReference type="EMBL" id="CP016438">
    <property type="protein sequence ID" value="ANS68532.1"/>
    <property type="molecule type" value="Genomic_DNA"/>
</dbReference>
<reference evidence="1 2" key="1">
    <citation type="submission" date="2016-07" db="EMBL/GenBank/DDBJ databases">
        <title>Enhancement of antibiotic productionsby engineered nitrateutilization in actinobacteria.</title>
        <authorList>
            <person name="Meng S.C."/>
        </authorList>
    </citation>
    <scope>NUCLEOTIDE SEQUENCE [LARGE SCALE GENOMIC DNA]</scope>
    <source>
        <strain evidence="1 2">NRRL 2936</strain>
    </source>
</reference>
<keyword evidence="2" id="KW-1185">Reference proteome</keyword>
<protein>
    <submittedName>
        <fullName evidence="1">Uncharacterized protein</fullName>
    </submittedName>
</protein>
<evidence type="ECO:0000313" key="1">
    <source>
        <dbReference type="EMBL" id="ANS68532.1"/>
    </source>
</evidence>
<accession>A0A1B1MJG6</accession>
<dbReference type="KEGG" id="sls:SLINC_6308"/>
<organism evidence="1 2">
    <name type="scientific">Streptomyces lincolnensis</name>
    <dbReference type="NCBI Taxonomy" id="1915"/>
    <lineage>
        <taxon>Bacteria</taxon>
        <taxon>Bacillati</taxon>
        <taxon>Actinomycetota</taxon>
        <taxon>Actinomycetes</taxon>
        <taxon>Kitasatosporales</taxon>
        <taxon>Streptomycetaceae</taxon>
        <taxon>Streptomyces</taxon>
    </lineage>
</organism>
<dbReference type="Proteomes" id="UP000092598">
    <property type="component" value="Chromosome"/>
</dbReference>
<dbReference type="AlphaFoldDB" id="A0A1B1MJG6"/>
<sequence>MLIPLAADTAGGAAEQVVGQMVGDMSEKSVDEHKKKVEELTDEERMTIFSAGEALAEAPMEEFLRRHVADPENSTFVQDLRESMVIGYGVGNDRENQQGNRPETG</sequence>
<name>A0A1B1MJG6_STRLN</name>
<evidence type="ECO:0000313" key="2">
    <source>
        <dbReference type="Proteomes" id="UP000092598"/>
    </source>
</evidence>
<gene>
    <name evidence="1" type="ORF">SLINC_6308</name>
</gene>
<dbReference type="STRING" id="1915.SLINC_6308"/>
<proteinExistence type="predicted"/>